<evidence type="ECO:0000313" key="2">
    <source>
        <dbReference type="WBParaSite" id="SMUV_0000227201-mRNA-1"/>
    </source>
</evidence>
<keyword evidence="1" id="KW-1185">Reference proteome</keyword>
<protein>
    <submittedName>
        <fullName evidence="2">Yae1_N domain-containing protein</fullName>
    </submittedName>
</protein>
<dbReference type="Proteomes" id="UP000046393">
    <property type="component" value="Unplaced"/>
</dbReference>
<proteinExistence type="predicted"/>
<evidence type="ECO:0000313" key="1">
    <source>
        <dbReference type="Proteomes" id="UP000046393"/>
    </source>
</evidence>
<dbReference type="AlphaFoldDB" id="A0A0N5ADL2"/>
<organism evidence="1 2">
    <name type="scientific">Syphacia muris</name>
    <dbReference type="NCBI Taxonomy" id="451379"/>
    <lineage>
        <taxon>Eukaryota</taxon>
        <taxon>Metazoa</taxon>
        <taxon>Ecdysozoa</taxon>
        <taxon>Nematoda</taxon>
        <taxon>Chromadorea</taxon>
        <taxon>Rhabditida</taxon>
        <taxon>Spirurina</taxon>
        <taxon>Oxyuridomorpha</taxon>
        <taxon>Oxyuroidea</taxon>
        <taxon>Oxyuridae</taxon>
        <taxon>Syphacia</taxon>
    </lineage>
</organism>
<sequence length="109" mass="12830">MPQSNSSDFMDAPKFQYDMDFDLRYLKDALRRAEFLDESGYQSVLERSQHSQYGTGGWINDNISEADSKDMDDNWGIIYIMNILKYNIKVMLKHTTFSLVKSYTKNTKY</sequence>
<dbReference type="WBParaSite" id="SMUV_0000227201-mRNA-1">
    <property type="protein sequence ID" value="SMUV_0000227201-mRNA-1"/>
    <property type="gene ID" value="SMUV_0000227201"/>
</dbReference>
<accession>A0A0N5ADL2</accession>
<dbReference type="STRING" id="451379.A0A0N5ADL2"/>
<reference evidence="2" key="1">
    <citation type="submission" date="2017-02" db="UniProtKB">
        <authorList>
            <consortium name="WormBaseParasite"/>
        </authorList>
    </citation>
    <scope>IDENTIFICATION</scope>
</reference>
<name>A0A0N5ADL2_9BILA</name>